<dbReference type="InterPro" id="IPR001240">
    <property type="entry name" value="PRAI_dom"/>
</dbReference>
<dbReference type="InterPro" id="IPR044643">
    <property type="entry name" value="TrpF_fam"/>
</dbReference>
<dbReference type="PANTHER" id="PTHR42894">
    <property type="entry name" value="N-(5'-PHOSPHORIBOSYL)ANTHRANILATE ISOMERASE"/>
    <property type="match status" value="1"/>
</dbReference>
<evidence type="ECO:0000313" key="10">
    <source>
        <dbReference type="EMBL" id="BES81182.1"/>
    </source>
</evidence>
<evidence type="ECO:0000256" key="3">
    <source>
        <dbReference type="ARBA" id="ARBA00007571"/>
    </source>
</evidence>
<keyword evidence="11" id="KW-1185">Reference proteome</keyword>
<dbReference type="Proteomes" id="UP001341135">
    <property type="component" value="Chromosome"/>
</dbReference>
<evidence type="ECO:0000256" key="1">
    <source>
        <dbReference type="ARBA" id="ARBA00001164"/>
    </source>
</evidence>
<evidence type="ECO:0000313" key="11">
    <source>
        <dbReference type="Proteomes" id="UP001341135"/>
    </source>
</evidence>
<dbReference type="GeneID" id="89288772"/>
<evidence type="ECO:0000256" key="4">
    <source>
        <dbReference type="ARBA" id="ARBA00022605"/>
    </source>
</evidence>
<dbReference type="PANTHER" id="PTHR42894:SF1">
    <property type="entry name" value="N-(5'-PHOSPHORIBOSYL)ANTHRANILATE ISOMERASE"/>
    <property type="match status" value="1"/>
</dbReference>
<gene>
    <name evidence="8" type="primary">trpF</name>
    <name evidence="10" type="ORF">PABY_07490</name>
</gene>
<dbReference type="Gene3D" id="3.20.20.70">
    <property type="entry name" value="Aldolase class I"/>
    <property type="match status" value="1"/>
</dbReference>
<feature type="domain" description="N-(5'phosphoribosyl) anthranilate isomerase (PRAI)" evidence="9">
    <location>
        <begin position="7"/>
        <end position="214"/>
    </location>
</feature>
<keyword evidence="5 8" id="KW-0822">Tryptophan biosynthesis</keyword>
<name>A0ABM8IUE1_9CREN</name>
<dbReference type="RefSeq" id="WP_338252056.1">
    <property type="nucleotide sequence ID" value="NZ_AP028907.1"/>
</dbReference>
<dbReference type="EC" id="5.3.1.24" evidence="8"/>
<organism evidence="10 11">
    <name type="scientific">Pyrodictium abyssi</name>
    <dbReference type="NCBI Taxonomy" id="54256"/>
    <lineage>
        <taxon>Archaea</taxon>
        <taxon>Thermoproteota</taxon>
        <taxon>Thermoprotei</taxon>
        <taxon>Desulfurococcales</taxon>
        <taxon>Pyrodictiaceae</taxon>
        <taxon>Pyrodictium</taxon>
    </lineage>
</organism>
<keyword evidence="4 8" id="KW-0028">Amino-acid biosynthesis</keyword>
<evidence type="ECO:0000256" key="5">
    <source>
        <dbReference type="ARBA" id="ARBA00022822"/>
    </source>
</evidence>
<dbReference type="SUPFAM" id="SSF51366">
    <property type="entry name" value="Ribulose-phoshate binding barrel"/>
    <property type="match status" value="1"/>
</dbReference>
<protein>
    <recommendedName>
        <fullName evidence="8">N-(5'-phosphoribosyl)anthranilate isomerase</fullName>
        <shortName evidence="8">PRAI</shortName>
        <ecNumber evidence="8">5.3.1.24</ecNumber>
    </recommendedName>
</protein>
<dbReference type="Pfam" id="PF00697">
    <property type="entry name" value="PRAI"/>
    <property type="match status" value="1"/>
</dbReference>
<evidence type="ECO:0000256" key="7">
    <source>
        <dbReference type="ARBA" id="ARBA00023235"/>
    </source>
</evidence>
<evidence type="ECO:0000256" key="6">
    <source>
        <dbReference type="ARBA" id="ARBA00023141"/>
    </source>
</evidence>
<dbReference type="GO" id="GO:0016853">
    <property type="term" value="F:isomerase activity"/>
    <property type="evidence" value="ECO:0007669"/>
    <property type="project" value="UniProtKB-KW"/>
</dbReference>
<sequence length="220" mass="23467">MLRPKLKICGLTRRGDVETLDGLTDYLGFIVAKTRVTPRVLEPGEARSLAETVSRSRRVLVAHGYSVHEAIDLAARLEVFHVLQYHQPAGPAELEELKAGLDELGVALAPVALWDGEKLSPDPCTAAETVPSHEYLLVDAVKGLGRRYEAGLRVPLEAYRRAAACTRRAAAAGGIDASNACLVASTGVYMIDVSSGVEAEPGRKDPGKVKQLVEVLAGCS</sequence>
<dbReference type="EMBL" id="AP028907">
    <property type="protein sequence ID" value="BES81182.1"/>
    <property type="molecule type" value="Genomic_DNA"/>
</dbReference>
<keyword evidence="6 8" id="KW-0057">Aromatic amino acid biosynthesis</keyword>
<comment type="pathway">
    <text evidence="2 8">Amino-acid biosynthesis; L-tryptophan biosynthesis; L-tryptophan from chorismate: step 3/5.</text>
</comment>
<proteinExistence type="inferred from homology"/>
<comment type="catalytic activity">
    <reaction evidence="1 8">
        <text>N-(5-phospho-beta-D-ribosyl)anthranilate = 1-(2-carboxyphenylamino)-1-deoxy-D-ribulose 5-phosphate</text>
        <dbReference type="Rhea" id="RHEA:21540"/>
        <dbReference type="ChEBI" id="CHEBI:18277"/>
        <dbReference type="ChEBI" id="CHEBI:58613"/>
        <dbReference type="EC" id="5.3.1.24"/>
    </reaction>
</comment>
<accession>A0ABM8IUE1</accession>
<keyword evidence="7 8" id="KW-0413">Isomerase</keyword>
<evidence type="ECO:0000256" key="2">
    <source>
        <dbReference type="ARBA" id="ARBA00004664"/>
    </source>
</evidence>
<evidence type="ECO:0000256" key="8">
    <source>
        <dbReference type="HAMAP-Rule" id="MF_00135"/>
    </source>
</evidence>
<dbReference type="HAMAP" id="MF_00135">
    <property type="entry name" value="PRAI"/>
    <property type="match status" value="1"/>
</dbReference>
<reference evidence="10 11" key="1">
    <citation type="submission" date="2023-09" db="EMBL/GenBank/DDBJ databases">
        <title>Pyrofollis japonicus gen. nov. sp. nov., a novel member of the family Pyrodictiaceae isolated from the Iheya North hydrothermal field.</title>
        <authorList>
            <person name="Miyazaki U."/>
            <person name="Sanari M."/>
            <person name="Tame A."/>
            <person name="Kitajima M."/>
            <person name="Okamoto A."/>
            <person name="Sawayama S."/>
            <person name="Miyazaki J."/>
            <person name="Takai K."/>
            <person name="Nakagawa S."/>
        </authorList>
    </citation>
    <scope>NUCLEOTIDE SEQUENCE [LARGE SCALE GENOMIC DNA]</scope>
    <source>
        <strain evidence="10 11">AV2</strain>
    </source>
</reference>
<dbReference type="InterPro" id="IPR011060">
    <property type="entry name" value="RibuloseP-bd_barrel"/>
</dbReference>
<dbReference type="InterPro" id="IPR013785">
    <property type="entry name" value="Aldolase_TIM"/>
</dbReference>
<comment type="similarity">
    <text evidence="3 8">Belongs to the TrpF family.</text>
</comment>
<evidence type="ECO:0000259" key="9">
    <source>
        <dbReference type="Pfam" id="PF00697"/>
    </source>
</evidence>